<dbReference type="InterPro" id="IPR008964">
    <property type="entry name" value="Invasin/intimin_cell_adhesion"/>
</dbReference>
<dbReference type="Gene3D" id="2.60.40.1080">
    <property type="match status" value="2"/>
</dbReference>
<evidence type="ECO:0000259" key="2">
    <source>
        <dbReference type="SMART" id="SM00635"/>
    </source>
</evidence>
<dbReference type="SUPFAM" id="SSF49373">
    <property type="entry name" value="Invasin/intimin cell-adhesion fragments"/>
    <property type="match status" value="2"/>
</dbReference>
<evidence type="ECO:0000313" key="4">
    <source>
        <dbReference type="Proteomes" id="UP000292568"/>
    </source>
</evidence>
<feature type="signal peptide" evidence="1">
    <location>
        <begin position="1"/>
        <end position="24"/>
    </location>
</feature>
<proteinExistence type="predicted"/>
<evidence type="ECO:0000313" key="3">
    <source>
        <dbReference type="EMBL" id="RYQ08129.1"/>
    </source>
</evidence>
<keyword evidence="1" id="KW-0732">Signal</keyword>
<feature type="chain" id="PRO_5020762890" evidence="1">
    <location>
        <begin position="25"/>
        <end position="588"/>
    </location>
</feature>
<dbReference type="RefSeq" id="WP_207215016.1">
    <property type="nucleotide sequence ID" value="NZ_RYUH01000018.1"/>
</dbReference>
<dbReference type="SMART" id="SM00635">
    <property type="entry name" value="BID_2"/>
    <property type="match status" value="2"/>
</dbReference>
<dbReference type="AlphaFoldDB" id="A0A4Q5A0E3"/>
<feature type="non-terminal residue" evidence="3">
    <location>
        <position position="588"/>
    </location>
</feature>
<dbReference type="EMBL" id="RYUH01000018">
    <property type="protein sequence ID" value="RYQ08129.1"/>
    <property type="molecule type" value="Genomic_DNA"/>
</dbReference>
<feature type="domain" description="BIG2" evidence="2">
    <location>
        <begin position="423"/>
        <end position="500"/>
    </location>
</feature>
<name>A0A4Q5A0E3_9BIFI</name>
<accession>A0A4Q5A0E3</accession>
<organism evidence="3 4">
    <name type="scientific">Bifidobacterium pseudolongum subsp. globosum</name>
    <dbReference type="NCBI Taxonomy" id="1690"/>
    <lineage>
        <taxon>Bacteria</taxon>
        <taxon>Bacillati</taxon>
        <taxon>Actinomycetota</taxon>
        <taxon>Actinomycetes</taxon>
        <taxon>Bifidobacteriales</taxon>
        <taxon>Bifidobacteriaceae</taxon>
        <taxon>Bifidobacterium</taxon>
    </lineage>
</organism>
<reference evidence="3 4" key="1">
    <citation type="submission" date="2018-12" db="EMBL/GenBank/DDBJ databases">
        <title>Unveiling genomic diversity among members of the Bifidobacterium pseudolongum species, a widely distributed gut commensal of the animal kingdom.</title>
        <authorList>
            <person name="Lugli G.A."/>
            <person name="Duranti S."/>
            <person name="Albert K."/>
            <person name="Mancabelli L."/>
            <person name="Napoli S."/>
            <person name="Viappiani A."/>
            <person name="Anzalone R."/>
            <person name="Longhi G."/>
            <person name="Milani C."/>
            <person name="Turroni F."/>
            <person name="Alessandri G."/>
            <person name="Sela D.A."/>
            <person name="Van Sinderen D."/>
            <person name="Ventura M."/>
        </authorList>
    </citation>
    <scope>NUCLEOTIDE SEQUENCE [LARGE SCALE GENOMIC DNA]</scope>
    <source>
        <strain evidence="3 4">2093B</strain>
    </source>
</reference>
<comment type="caution">
    <text evidence="3">The sequence shown here is derived from an EMBL/GenBank/DDBJ whole genome shotgun (WGS) entry which is preliminary data.</text>
</comment>
<feature type="domain" description="BIG2" evidence="2">
    <location>
        <begin position="504"/>
        <end position="581"/>
    </location>
</feature>
<gene>
    <name evidence="3" type="ORF">PG2093B_1731</name>
</gene>
<dbReference type="Pfam" id="PF02368">
    <property type="entry name" value="Big_2"/>
    <property type="match status" value="1"/>
</dbReference>
<evidence type="ECO:0000256" key="1">
    <source>
        <dbReference type="SAM" id="SignalP"/>
    </source>
</evidence>
<protein>
    <submittedName>
        <fullName evidence="3">Internalin A</fullName>
    </submittedName>
</protein>
<dbReference type="InterPro" id="IPR003343">
    <property type="entry name" value="Big_2"/>
</dbReference>
<dbReference type="Proteomes" id="UP000292568">
    <property type="component" value="Unassembled WGS sequence"/>
</dbReference>
<sequence>MKRKICMAVSFLLTLAMTPTIAVANEPTFPHAAVLQQSTMQHPVEAANSTDMYATELRIAGLDGSETWLNRDYSGYYRVVIGGGISCGSEAYKQALTLSKNSAYKDVQFFALDVEGDRSNFSQKYGQSSTKNVIFASTDDYEYNNWFSRLLFNPYSPFWVRAPQGSVSLPYIALLDKDGKIASATAETQDIADLISENFGIKISQSSLSSVTHTRLGSGYTVHTSEAIDQRGISRKTLDLIKKWRRDALMDGNVKIYLYDGYITIREFLQNQEISEADYLNPQWSQHLEYIALQRVIEAYDASLDHSRPNGTHAFTARKDNQESTGEILGWGYQDIADAINVGWAGEKADYIKQIQGKDHGPTGHYLQLIHPGRRCYGFASGSAYRYGTAFAGETTSKEPQDGAPTNLYGTFDFEVNISEDRLNQGVTLDVPASMNVGASHKAMAKLKYMDGRYELRGTWTSSDPSVLSVESGGALKALKSGRATVTLSSQGKSYSTTVSVVVPVSSVSVSGGASSLQVGGSTRFTASVSPADATDRKVVWSSSDPAVATVDASGQVKALKAGTVTVTAKAGGKSASVKVTVKTPVIA</sequence>